<proteinExistence type="inferred from homology"/>
<evidence type="ECO:0000256" key="10">
    <source>
        <dbReference type="ARBA" id="ARBA00023002"/>
    </source>
</evidence>
<keyword evidence="8 17" id="KW-0479">Metal-binding</keyword>
<comment type="pathway">
    <text evidence="2 17">tRNA modification; tRNA-queuosine biosynthesis.</text>
</comment>
<organism evidence="18 19">
    <name type="scientific">Lawsonia intracellularis (strain PHE/MN1-00)</name>
    <dbReference type="NCBI Taxonomy" id="363253"/>
    <lineage>
        <taxon>Bacteria</taxon>
        <taxon>Pseudomonadati</taxon>
        <taxon>Thermodesulfobacteriota</taxon>
        <taxon>Desulfovibrionia</taxon>
        <taxon>Desulfovibrionales</taxon>
        <taxon>Desulfovibrionaceae</taxon>
        <taxon>Lawsonia</taxon>
    </lineage>
</organism>
<dbReference type="GO" id="GO:0052693">
    <property type="term" value="F:epoxyqueuosine reductase activity"/>
    <property type="evidence" value="ECO:0007669"/>
    <property type="project" value="UniProtKB-UniRule"/>
</dbReference>
<name>Q1MQA1_LAWIP</name>
<feature type="binding site" evidence="17">
    <location>
        <position position="91"/>
    </location>
    <ligand>
        <name>[4Fe-4S] cluster</name>
        <dbReference type="ChEBI" id="CHEBI:49883"/>
    </ligand>
</feature>
<dbReference type="EMBL" id="AM180252">
    <property type="protein sequence ID" value="CAJ54826.1"/>
    <property type="molecule type" value="Genomic_DNA"/>
</dbReference>
<evidence type="ECO:0000256" key="4">
    <source>
        <dbReference type="ARBA" id="ARBA00012622"/>
    </source>
</evidence>
<protein>
    <recommendedName>
        <fullName evidence="5 17">Epoxyqueuosine reductase QueH</fullName>
        <ecNumber evidence="4 17">1.17.99.6</ecNumber>
    </recommendedName>
    <alternativeName>
        <fullName evidence="15 17">Queuosine biosynthesis protein QueH</fullName>
    </alternativeName>
</protein>
<accession>Q1MQA1</accession>
<dbReference type="HAMAP" id="MF_02089">
    <property type="entry name" value="QueH"/>
    <property type="match status" value="1"/>
</dbReference>
<evidence type="ECO:0000256" key="12">
    <source>
        <dbReference type="ARBA" id="ARBA00023014"/>
    </source>
</evidence>
<dbReference type="GO" id="GO:0046872">
    <property type="term" value="F:metal ion binding"/>
    <property type="evidence" value="ECO:0007669"/>
    <property type="project" value="UniProtKB-KW"/>
</dbReference>
<feature type="binding site" evidence="17">
    <location>
        <position position="10"/>
    </location>
    <ligand>
        <name>[4Fe-4S] cluster</name>
        <dbReference type="ChEBI" id="CHEBI:49883"/>
    </ligand>
</feature>
<evidence type="ECO:0000256" key="9">
    <source>
        <dbReference type="ARBA" id="ARBA00022785"/>
    </source>
</evidence>
<keyword evidence="7 17" id="KW-0819">tRNA processing</keyword>
<sequence>MKKVLIHLCCGPCSIIPIQILQDKGYKVSGYFANPNIHPLSEYLRRRESTEEVANKMGITMFWQDDIYNVSNWLETVYQKGIADNKGGLRCLYCYDSRLKLTQKTAQAHGFDAFTTSLFYSRHQRHELILKAGEKIEQESPNVQFLYQDFRSGWQKGIDTAKEWGLYRQNYCACIFSETERFQKKLNKLSNVTTPSY</sequence>
<evidence type="ECO:0000256" key="3">
    <source>
        <dbReference type="ARBA" id="ARBA00008207"/>
    </source>
</evidence>
<dbReference type="Pfam" id="PF02677">
    <property type="entry name" value="QueH"/>
    <property type="match status" value="1"/>
</dbReference>
<evidence type="ECO:0000256" key="5">
    <source>
        <dbReference type="ARBA" id="ARBA00016895"/>
    </source>
</evidence>
<evidence type="ECO:0000256" key="1">
    <source>
        <dbReference type="ARBA" id="ARBA00002268"/>
    </source>
</evidence>
<keyword evidence="9 17" id="KW-0671">Queuosine biosynthesis</keyword>
<keyword evidence="6 17" id="KW-0004">4Fe-4S</keyword>
<dbReference type="OrthoDB" id="9801033at2"/>
<dbReference type="UniPathway" id="UPA00392"/>
<evidence type="ECO:0000256" key="8">
    <source>
        <dbReference type="ARBA" id="ARBA00022723"/>
    </source>
</evidence>
<keyword evidence="13 17" id="KW-1015">Disulfide bond</keyword>
<keyword evidence="12 17" id="KW-0411">Iron-sulfur</keyword>
<comment type="function">
    <text evidence="1 17">Catalyzes the conversion of epoxyqueuosine (oQ) to queuosine (Q), which is a hypermodified base found in the wobble positions of tRNA(Asp), tRNA(Asn), tRNA(His) and tRNA(Tyr).</text>
</comment>
<dbReference type="InterPro" id="IPR003828">
    <property type="entry name" value="QueH"/>
</dbReference>
<evidence type="ECO:0000313" key="19">
    <source>
        <dbReference type="Proteomes" id="UP000002430"/>
    </source>
</evidence>
<dbReference type="GO" id="GO:0008616">
    <property type="term" value="P:tRNA queuosine(34) biosynthetic process"/>
    <property type="evidence" value="ECO:0007669"/>
    <property type="project" value="UniProtKB-UniRule"/>
</dbReference>
<dbReference type="eggNOG" id="COG1636">
    <property type="taxonomic scope" value="Bacteria"/>
</dbReference>
<dbReference type="EC" id="1.17.99.6" evidence="4 17"/>
<evidence type="ECO:0000256" key="14">
    <source>
        <dbReference type="ARBA" id="ARBA00023284"/>
    </source>
</evidence>
<evidence type="ECO:0000256" key="6">
    <source>
        <dbReference type="ARBA" id="ARBA00022485"/>
    </source>
</evidence>
<feature type="binding site" evidence="17">
    <location>
        <position position="9"/>
    </location>
    <ligand>
        <name>[4Fe-4S] cluster</name>
        <dbReference type="ChEBI" id="CHEBI:49883"/>
    </ligand>
</feature>
<reference evidence="18 19" key="1">
    <citation type="submission" date="2005-11" db="EMBL/GenBank/DDBJ databases">
        <title>The complete genome sequence of Lawsonia intracellularis: the causative agent of proliferative enteropathy.</title>
        <authorList>
            <person name="Kaur K."/>
            <person name="Zhang Q."/>
            <person name="Beckler D."/>
            <person name="Munir S."/>
            <person name="Li L."/>
            <person name="Kinsley K."/>
            <person name="Herron L."/>
            <person name="Peterson A."/>
            <person name="May B."/>
            <person name="Singh S."/>
            <person name="Gebhart C."/>
            <person name="Kapur V."/>
        </authorList>
    </citation>
    <scope>NUCLEOTIDE SEQUENCE [LARGE SCALE GENOMIC DNA]</scope>
    <source>
        <strain evidence="18 19">PHE/MN1-00</strain>
    </source>
</reference>
<evidence type="ECO:0000256" key="11">
    <source>
        <dbReference type="ARBA" id="ARBA00023004"/>
    </source>
</evidence>
<evidence type="ECO:0000256" key="13">
    <source>
        <dbReference type="ARBA" id="ARBA00023157"/>
    </source>
</evidence>
<dbReference type="RefSeq" id="WP_011526855.1">
    <property type="nucleotide sequence ID" value="NC_008011.1"/>
</dbReference>
<dbReference type="HOGENOM" id="CLU_088177_1_1_7"/>
<keyword evidence="19" id="KW-1185">Reference proteome</keyword>
<comment type="similarity">
    <text evidence="3 17">Belongs to the QueH family.</text>
</comment>
<evidence type="ECO:0000256" key="17">
    <source>
        <dbReference type="HAMAP-Rule" id="MF_02089"/>
    </source>
</evidence>
<keyword evidence="14 17" id="KW-0676">Redox-active center</keyword>
<keyword evidence="11 17" id="KW-0408">Iron</keyword>
<keyword evidence="10 17" id="KW-0560">Oxidoreductase</keyword>
<comment type="catalytic activity">
    <reaction evidence="16 17">
        <text>epoxyqueuosine(34) in tRNA + AH2 = queuosine(34) in tRNA + A + H2O</text>
        <dbReference type="Rhea" id="RHEA:32159"/>
        <dbReference type="Rhea" id="RHEA-COMP:18571"/>
        <dbReference type="Rhea" id="RHEA-COMP:18582"/>
        <dbReference type="ChEBI" id="CHEBI:13193"/>
        <dbReference type="ChEBI" id="CHEBI:15377"/>
        <dbReference type="ChEBI" id="CHEBI:17499"/>
        <dbReference type="ChEBI" id="CHEBI:194431"/>
        <dbReference type="ChEBI" id="CHEBI:194443"/>
        <dbReference type="EC" id="1.17.99.6"/>
    </reaction>
</comment>
<dbReference type="PANTHER" id="PTHR36701">
    <property type="entry name" value="EPOXYQUEUOSINE REDUCTASE QUEH"/>
    <property type="match status" value="1"/>
</dbReference>
<evidence type="ECO:0000256" key="7">
    <source>
        <dbReference type="ARBA" id="ARBA00022694"/>
    </source>
</evidence>
<dbReference type="STRING" id="363253.LI0772"/>
<dbReference type="KEGG" id="lip:LI0772"/>
<dbReference type="Proteomes" id="UP000002430">
    <property type="component" value="Chromosome"/>
</dbReference>
<evidence type="ECO:0000256" key="16">
    <source>
        <dbReference type="ARBA" id="ARBA00047415"/>
    </source>
</evidence>
<dbReference type="AlphaFoldDB" id="Q1MQA1"/>
<feature type="disulfide bond" description="Redox-active" evidence="17">
    <location>
        <begin position="172"/>
        <end position="174"/>
    </location>
</feature>
<dbReference type="GO" id="GO:0051539">
    <property type="term" value="F:4 iron, 4 sulfur cluster binding"/>
    <property type="evidence" value="ECO:0007669"/>
    <property type="project" value="UniProtKB-UniRule"/>
</dbReference>
<evidence type="ECO:0000256" key="15">
    <source>
        <dbReference type="ARBA" id="ARBA00031446"/>
    </source>
</evidence>
<gene>
    <name evidence="17" type="primary">queH</name>
    <name evidence="18" type="ordered locus">LI0772</name>
</gene>
<feature type="binding site" evidence="17">
    <location>
        <position position="94"/>
    </location>
    <ligand>
        <name>[4Fe-4S] cluster</name>
        <dbReference type="ChEBI" id="CHEBI:49883"/>
    </ligand>
</feature>
<evidence type="ECO:0000256" key="2">
    <source>
        <dbReference type="ARBA" id="ARBA00004691"/>
    </source>
</evidence>
<dbReference type="PANTHER" id="PTHR36701:SF1">
    <property type="entry name" value="EPOXYQUEUOSINE REDUCTASE QUEH"/>
    <property type="match status" value="1"/>
</dbReference>
<evidence type="ECO:0000313" key="18">
    <source>
        <dbReference type="EMBL" id="CAJ54826.1"/>
    </source>
</evidence>